<protein>
    <recommendedName>
        <fullName evidence="9">1-(5-phosphoribosyl)-5-[(5-phosphoribosylamino)methylideneamino] imidazole-4-carboxamide isomerase</fullName>
        <ecNumber evidence="9">5.3.1.16</ecNumber>
    </recommendedName>
    <alternativeName>
        <fullName evidence="9">Phosphoribosylformimino-5-aminoimidazole carboxamide ribotide isomerase</fullName>
    </alternativeName>
</protein>
<organism evidence="11 12">
    <name type="scientific">Acetomicrobium hydrogeniformans</name>
    <dbReference type="NCBI Taxonomy" id="649746"/>
    <lineage>
        <taxon>Bacteria</taxon>
        <taxon>Thermotogati</taxon>
        <taxon>Synergistota</taxon>
        <taxon>Synergistia</taxon>
        <taxon>Synergistales</taxon>
        <taxon>Acetomicrobiaceae</taxon>
        <taxon>Acetomicrobium</taxon>
    </lineage>
</organism>
<comment type="caution">
    <text evidence="11">The sequence shown here is derived from an EMBL/GenBank/DDBJ whole genome shotgun (WGS) entry which is preliminary data.</text>
</comment>
<evidence type="ECO:0000256" key="6">
    <source>
        <dbReference type="ARBA" id="ARBA00022605"/>
    </source>
</evidence>
<dbReference type="EC" id="5.3.1.16" evidence="9"/>
<dbReference type="InterPro" id="IPR044524">
    <property type="entry name" value="Isoase_HisA-like"/>
</dbReference>
<dbReference type="CDD" id="cd04732">
    <property type="entry name" value="HisA"/>
    <property type="match status" value="1"/>
</dbReference>
<dbReference type="InterPro" id="IPR011060">
    <property type="entry name" value="RibuloseP-bd_barrel"/>
</dbReference>
<dbReference type="InterPro" id="IPR013785">
    <property type="entry name" value="Aldolase_TIM"/>
</dbReference>
<evidence type="ECO:0000256" key="10">
    <source>
        <dbReference type="RuleBase" id="RU003657"/>
    </source>
</evidence>
<accession>A0A7V7BYY0</accession>
<evidence type="ECO:0000256" key="5">
    <source>
        <dbReference type="ARBA" id="ARBA00022490"/>
    </source>
</evidence>
<reference evidence="11 12" key="1">
    <citation type="journal article" date="2020" name="Biotechnol. Biofuels">
        <title>New insights from the biogas microbiome by comprehensive genome-resolved metagenomics of nearly 1600 species originating from multiple anaerobic digesters.</title>
        <authorList>
            <person name="Campanaro S."/>
            <person name="Treu L."/>
            <person name="Rodriguez-R L.M."/>
            <person name="Kovalovszki A."/>
            <person name="Ziels R.M."/>
            <person name="Maus I."/>
            <person name="Zhu X."/>
            <person name="Kougias P.G."/>
            <person name="Basile A."/>
            <person name="Luo G."/>
            <person name="Schluter A."/>
            <person name="Konstantinidis K.T."/>
            <person name="Angelidaki I."/>
        </authorList>
    </citation>
    <scope>NUCLEOTIDE SEQUENCE [LARGE SCALE GENOMIC DNA]</scope>
    <source>
        <strain evidence="11">AS25fmACSIPFO_94</strain>
    </source>
</reference>
<evidence type="ECO:0000256" key="1">
    <source>
        <dbReference type="ARBA" id="ARBA00000901"/>
    </source>
</evidence>
<comment type="subcellular location">
    <subcellularLocation>
        <location evidence="2 9">Cytoplasm</location>
    </subcellularLocation>
</comment>
<evidence type="ECO:0000313" key="12">
    <source>
        <dbReference type="Proteomes" id="UP000525027"/>
    </source>
</evidence>
<evidence type="ECO:0000313" key="11">
    <source>
        <dbReference type="EMBL" id="HHZ05086.1"/>
    </source>
</evidence>
<proteinExistence type="inferred from homology"/>
<dbReference type="RefSeq" id="WP_273003479.1">
    <property type="nucleotide sequence ID" value="NZ_DURU01000154.1"/>
</dbReference>
<feature type="active site" description="Proton acceptor" evidence="9">
    <location>
        <position position="8"/>
    </location>
</feature>
<keyword evidence="8 9" id="KW-0413">Isomerase</keyword>
<dbReference type="GO" id="GO:0000105">
    <property type="term" value="P:L-histidine biosynthetic process"/>
    <property type="evidence" value="ECO:0007669"/>
    <property type="project" value="UniProtKB-UniRule"/>
</dbReference>
<keyword evidence="6 9" id="KW-0028">Amino-acid biosynthesis</keyword>
<keyword evidence="7 9" id="KW-0368">Histidine biosynthesis</keyword>
<dbReference type="SUPFAM" id="SSF51366">
    <property type="entry name" value="Ribulose-phoshate binding barrel"/>
    <property type="match status" value="1"/>
</dbReference>
<dbReference type="Pfam" id="PF00977">
    <property type="entry name" value="His_biosynth"/>
    <property type="match status" value="1"/>
</dbReference>
<keyword evidence="5 9" id="KW-0963">Cytoplasm</keyword>
<name>A0A7V7BYY0_9BACT</name>
<dbReference type="PANTHER" id="PTHR43090">
    <property type="entry name" value="1-(5-PHOSPHORIBOSYL)-5-[(5-PHOSPHORIBOSYLAMINO)METHYLIDENEAMINO] IMIDAZOLE-4-CARBOXAMIDE ISOMERASE"/>
    <property type="match status" value="1"/>
</dbReference>
<dbReference type="InterPro" id="IPR006062">
    <property type="entry name" value="His_biosynth"/>
</dbReference>
<dbReference type="Proteomes" id="UP000525027">
    <property type="component" value="Unassembled WGS sequence"/>
</dbReference>
<evidence type="ECO:0000256" key="8">
    <source>
        <dbReference type="ARBA" id="ARBA00023235"/>
    </source>
</evidence>
<evidence type="ECO:0000256" key="3">
    <source>
        <dbReference type="ARBA" id="ARBA00005133"/>
    </source>
</evidence>
<gene>
    <name evidence="9" type="primary">hisA</name>
    <name evidence="11" type="ORF">GX397_08580</name>
</gene>
<dbReference type="UniPathway" id="UPA00031">
    <property type="reaction ID" value="UER00009"/>
</dbReference>
<comment type="catalytic activity">
    <reaction evidence="1 9">
        <text>1-(5-phospho-beta-D-ribosyl)-5-[(5-phospho-beta-D-ribosylamino)methylideneamino]imidazole-4-carboxamide = 5-[(5-phospho-1-deoxy-D-ribulos-1-ylimino)methylamino]-1-(5-phospho-beta-D-ribosyl)imidazole-4-carboxamide</text>
        <dbReference type="Rhea" id="RHEA:15469"/>
        <dbReference type="ChEBI" id="CHEBI:58435"/>
        <dbReference type="ChEBI" id="CHEBI:58525"/>
        <dbReference type="EC" id="5.3.1.16"/>
    </reaction>
</comment>
<dbReference type="EMBL" id="DURU01000154">
    <property type="protein sequence ID" value="HHZ05086.1"/>
    <property type="molecule type" value="Genomic_DNA"/>
</dbReference>
<evidence type="ECO:0000256" key="4">
    <source>
        <dbReference type="ARBA" id="ARBA00009667"/>
    </source>
</evidence>
<dbReference type="Gene3D" id="3.20.20.70">
    <property type="entry name" value="Aldolase class I"/>
    <property type="match status" value="1"/>
</dbReference>
<dbReference type="GO" id="GO:0005737">
    <property type="term" value="C:cytoplasm"/>
    <property type="evidence" value="ECO:0007669"/>
    <property type="project" value="UniProtKB-SubCell"/>
</dbReference>
<evidence type="ECO:0000256" key="2">
    <source>
        <dbReference type="ARBA" id="ARBA00004496"/>
    </source>
</evidence>
<feature type="active site" description="Proton donor" evidence="9">
    <location>
        <position position="125"/>
    </location>
</feature>
<evidence type="ECO:0000256" key="7">
    <source>
        <dbReference type="ARBA" id="ARBA00023102"/>
    </source>
</evidence>
<dbReference type="InterPro" id="IPR023016">
    <property type="entry name" value="HisA/PriA"/>
</dbReference>
<dbReference type="PANTHER" id="PTHR43090:SF2">
    <property type="entry name" value="1-(5-PHOSPHORIBOSYL)-5-[(5-PHOSPHORIBOSYLAMINO)METHYLIDENEAMINO] IMIDAZOLE-4-CARBOXAMIDE ISOMERASE"/>
    <property type="match status" value="1"/>
</dbReference>
<dbReference type="GO" id="GO:0003949">
    <property type="term" value="F:1-(5-phosphoribosyl)-5-[(5-phosphoribosylamino)methylideneamino]imidazole-4-carboxamide isomerase activity"/>
    <property type="evidence" value="ECO:0007669"/>
    <property type="project" value="UniProtKB-UniRule"/>
</dbReference>
<evidence type="ECO:0000256" key="9">
    <source>
        <dbReference type="HAMAP-Rule" id="MF_01014"/>
    </source>
</evidence>
<comment type="similarity">
    <text evidence="4 9 10">Belongs to the HisA/HisF family.</text>
</comment>
<comment type="pathway">
    <text evidence="3 9">Amino-acid biosynthesis; L-histidine biosynthesis; L-histidine from 5-phospho-alpha-D-ribose 1-diphosphate: step 4/9.</text>
</comment>
<dbReference type="AlphaFoldDB" id="A0A7V7BYY0"/>
<dbReference type="HAMAP" id="MF_01014">
    <property type="entry name" value="HisA"/>
    <property type="match status" value="1"/>
</dbReference>
<dbReference type="GO" id="GO:0000162">
    <property type="term" value="P:L-tryptophan biosynthetic process"/>
    <property type="evidence" value="ECO:0007669"/>
    <property type="project" value="TreeGrafter"/>
</dbReference>
<sequence length="235" mass="25291">MKIYPAIDLYEGKVVRLYQGDFDRSWTISGDPLQVARALKEMGAREIHVVDLEGAKEGSPKNIGLLPKLKEVFQVIHFGGGLRSPAEVQKALEMGADKAMVGSLIWTEGAEEIRNLAPRIIPALDVKQGKVALAGWLKTVPLNPLEAVKNLSEMGFETILATATERDGTKEGPDLALYSALVENPDMNIIAAGGIGSIEDVKALKELGLFGAVIGKALYDGSLDLKKVLEEVEDA</sequence>